<dbReference type="Gene3D" id="3.40.50.300">
    <property type="entry name" value="P-loop containing nucleotide triphosphate hydrolases"/>
    <property type="match status" value="1"/>
</dbReference>
<evidence type="ECO:0000256" key="8">
    <source>
        <dbReference type="ARBA" id="ARBA00012016"/>
    </source>
</evidence>
<evidence type="ECO:0000256" key="10">
    <source>
        <dbReference type="ARBA" id="ARBA00022573"/>
    </source>
</evidence>
<dbReference type="InterPro" id="IPR003203">
    <property type="entry name" value="CobU/CobP"/>
</dbReference>
<reference evidence="20 21" key="1">
    <citation type="submission" date="2019-02" db="EMBL/GenBank/DDBJ databases">
        <title>Genomic Encyclopedia of Type Strains, Phase IV (KMG-IV): sequencing the most valuable type-strain genomes for metagenomic binning, comparative biology and taxonomic classification.</title>
        <authorList>
            <person name="Goeker M."/>
        </authorList>
    </citation>
    <scope>NUCLEOTIDE SEQUENCE [LARGE SCALE GENOMIC DNA]</scope>
    <source>
        <strain evidence="20 21">DSM 101727</strain>
    </source>
</reference>
<dbReference type="EC" id="2.7.1.156" evidence="8"/>
<dbReference type="EC" id="2.7.7.62" evidence="9"/>
<evidence type="ECO:0000256" key="15">
    <source>
        <dbReference type="ARBA" id="ARBA00023134"/>
    </source>
</evidence>
<evidence type="ECO:0000256" key="9">
    <source>
        <dbReference type="ARBA" id="ARBA00012523"/>
    </source>
</evidence>
<feature type="binding site" evidence="19">
    <location>
        <begin position="3"/>
        <end position="10"/>
    </location>
    <ligand>
        <name>GTP</name>
        <dbReference type="ChEBI" id="CHEBI:37565"/>
    </ligand>
</feature>
<dbReference type="Proteomes" id="UP000294257">
    <property type="component" value="Unassembled WGS sequence"/>
</dbReference>
<organism evidence="20 21">
    <name type="scientific">Herbihabitans rhizosphaerae</name>
    <dbReference type="NCBI Taxonomy" id="1872711"/>
    <lineage>
        <taxon>Bacteria</taxon>
        <taxon>Bacillati</taxon>
        <taxon>Actinomycetota</taxon>
        <taxon>Actinomycetes</taxon>
        <taxon>Pseudonocardiales</taxon>
        <taxon>Pseudonocardiaceae</taxon>
        <taxon>Herbihabitans</taxon>
    </lineage>
</organism>
<evidence type="ECO:0000256" key="7">
    <source>
        <dbReference type="ARBA" id="ARBA00007490"/>
    </source>
</evidence>
<comment type="function">
    <text evidence="4">Catalyzes ATP-dependent phosphorylation of adenosylcobinamide and addition of GMP to adenosylcobinamide phosphate.</text>
</comment>
<dbReference type="EMBL" id="SGWQ01000004">
    <property type="protein sequence ID" value="RZS38866.1"/>
    <property type="molecule type" value="Genomic_DNA"/>
</dbReference>
<dbReference type="GO" id="GO:0008820">
    <property type="term" value="F:cobinamide phosphate guanylyltransferase activity"/>
    <property type="evidence" value="ECO:0007669"/>
    <property type="project" value="UniProtKB-EC"/>
</dbReference>
<dbReference type="GO" id="GO:0005525">
    <property type="term" value="F:GTP binding"/>
    <property type="evidence" value="ECO:0007669"/>
    <property type="project" value="UniProtKB-KW"/>
</dbReference>
<dbReference type="GO" id="GO:0009236">
    <property type="term" value="P:cobalamin biosynthetic process"/>
    <property type="evidence" value="ECO:0007669"/>
    <property type="project" value="UniProtKB-UniPathway"/>
</dbReference>
<name>A0A4Q7KR33_9PSEU</name>
<comment type="catalytic activity">
    <reaction evidence="2">
        <text>adenosylcob(III)inamide phosphate + GTP + H(+) = adenosylcob(III)inamide-GDP + diphosphate</text>
        <dbReference type="Rhea" id="RHEA:22712"/>
        <dbReference type="ChEBI" id="CHEBI:15378"/>
        <dbReference type="ChEBI" id="CHEBI:33019"/>
        <dbReference type="ChEBI" id="CHEBI:37565"/>
        <dbReference type="ChEBI" id="CHEBI:58502"/>
        <dbReference type="ChEBI" id="CHEBI:60487"/>
        <dbReference type="EC" id="2.7.7.62"/>
    </reaction>
</comment>
<evidence type="ECO:0000313" key="21">
    <source>
        <dbReference type="Proteomes" id="UP000294257"/>
    </source>
</evidence>
<evidence type="ECO:0000256" key="1">
    <source>
        <dbReference type="ARBA" id="ARBA00000312"/>
    </source>
</evidence>
<evidence type="ECO:0000256" key="19">
    <source>
        <dbReference type="PIRSR" id="PIRSR006135-2"/>
    </source>
</evidence>
<evidence type="ECO:0000256" key="3">
    <source>
        <dbReference type="ARBA" id="ARBA00001522"/>
    </source>
</evidence>
<comment type="similarity">
    <text evidence="7">Belongs to the CobU/CobP family.</text>
</comment>
<dbReference type="GO" id="GO:0043752">
    <property type="term" value="F:adenosylcobinamide kinase activity"/>
    <property type="evidence" value="ECO:0007669"/>
    <property type="project" value="UniProtKB-EC"/>
</dbReference>
<sequence>MLGGARSGKSAHAEGLLSDEPAIYVATARRDPSDAEWTERIAEHERRRPSTWDTVEAPTTDTLVEALRHTGNPLLVDDLTTWLAGAMDDASVWDGGADELAAMRAERDRVLQAITACECPLIMVTNEVGLGIVPATRSGRLFRDELGWLNAAVAERCTDVLLMVAGIQLRLR</sequence>
<accession>A0A4Q7KR33</accession>
<evidence type="ECO:0000256" key="2">
    <source>
        <dbReference type="ARBA" id="ARBA00000711"/>
    </source>
</evidence>
<dbReference type="NCBIfam" id="NF004469">
    <property type="entry name" value="PRK05800.1"/>
    <property type="match status" value="1"/>
</dbReference>
<evidence type="ECO:0000256" key="11">
    <source>
        <dbReference type="ARBA" id="ARBA00022679"/>
    </source>
</evidence>
<protein>
    <recommendedName>
        <fullName evidence="16">Adenosylcobinamide kinase</fullName>
        <ecNumber evidence="8">2.7.1.156</ecNumber>
        <ecNumber evidence="9">2.7.7.62</ecNumber>
    </recommendedName>
    <alternativeName>
        <fullName evidence="17">Adenosylcobinamide-phosphate guanylyltransferase</fullName>
    </alternativeName>
</protein>
<dbReference type="SUPFAM" id="SSF52540">
    <property type="entry name" value="P-loop containing nucleoside triphosphate hydrolases"/>
    <property type="match status" value="1"/>
</dbReference>
<dbReference type="UniPathway" id="UPA00148">
    <property type="reaction ID" value="UER00236"/>
</dbReference>
<dbReference type="PANTHER" id="PTHR34848">
    <property type="match status" value="1"/>
</dbReference>
<keyword evidence="13 20" id="KW-0418">Kinase</keyword>
<evidence type="ECO:0000313" key="20">
    <source>
        <dbReference type="EMBL" id="RZS38866.1"/>
    </source>
</evidence>
<evidence type="ECO:0000256" key="13">
    <source>
        <dbReference type="ARBA" id="ARBA00022777"/>
    </source>
</evidence>
<evidence type="ECO:0000256" key="17">
    <source>
        <dbReference type="ARBA" id="ARBA00030571"/>
    </source>
</evidence>
<keyword evidence="15 19" id="KW-0342">GTP-binding</keyword>
<evidence type="ECO:0000256" key="4">
    <source>
        <dbReference type="ARBA" id="ARBA00003889"/>
    </source>
</evidence>
<keyword evidence="14" id="KW-0067">ATP-binding</keyword>
<feature type="binding site" evidence="19">
    <location>
        <position position="77"/>
    </location>
    <ligand>
        <name>GTP</name>
        <dbReference type="ChEBI" id="CHEBI:37565"/>
    </ligand>
</feature>
<comment type="pathway">
    <text evidence="6">Cofactor biosynthesis; adenosylcobalamin biosynthesis; adenosylcobalamin from cob(II)yrinate a,c-diamide: step 5/7.</text>
</comment>
<feature type="binding site" evidence="19">
    <location>
        <begin position="26"/>
        <end position="28"/>
    </location>
    <ligand>
        <name>GTP</name>
        <dbReference type="ChEBI" id="CHEBI:37565"/>
    </ligand>
</feature>
<proteinExistence type="inferred from homology"/>
<dbReference type="GO" id="GO:0005524">
    <property type="term" value="F:ATP binding"/>
    <property type="evidence" value="ECO:0007669"/>
    <property type="project" value="UniProtKB-KW"/>
</dbReference>
<dbReference type="PANTHER" id="PTHR34848:SF1">
    <property type="entry name" value="BIFUNCTIONAL ADENOSYLCOBALAMIN BIOSYNTHESIS PROTEIN COBU"/>
    <property type="match status" value="1"/>
</dbReference>
<keyword evidence="12 19" id="KW-0547">Nucleotide-binding</keyword>
<comment type="caution">
    <text evidence="20">The sequence shown here is derived from an EMBL/GenBank/DDBJ whole genome shotgun (WGS) entry which is preliminary data.</text>
</comment>
<comment type="catalytic activity">
    <reaction evidence="1">
        <text>adenosylcob(III)inamide + ATP = adenosylcob(III)inamide phosphate + ADP + H(+)</text>
        <dbReference type="Rhea" id="RHEA:15769"/>
        <dbReference type="ChEBI" id="CHEBI:2480"/>
        <dbReference type="ChEBI" id="CHEBI:15378"/>
        <dbReference type="ChEBI" id="CHEBI:30616"/>
        <dbReference type="ChEBI" id="CHEBI:58502"/>
        <dbReference type="ChEBI" id="CHEBI:456216"/>
        <dbReference type="EC" id="2.7.1.156"/>
    </reaction>
</comment>
<keyword evidence="10" id="KW-0169">Cobalamin biosynthesis</keyword>
<evidence type="ECO:0000256" key="12">
    <source>
        <dbReference type="ARBA" id="ARBA00022741"/>
    </source>
</evidence>
<feature type="binding site" evidence="19">
    <location>
        <position position="56"/>
    </location>
    <ligand>
        <name>GTP</name>
        <dbReference type="ChEBI" id="CHEBI:37565"/>
    </ligand>
</feature>
<gene>
    <name evidence="20" type="ORF">EV193_10477</name>
</gene>
<dbReference type="AlphaFoldDB" id="A0A4Q7KR33"/>
<evidence type="ECO:0000256" key="5">
    <source>
        <dbReference type="ARBA" id="ARBA00004692"/>
    </source>
</evidence>
<feature type="active site" description="GMP-histidine intermediate" evidence="18">
    <location>
        <position position="44"/>
    </location>
</feature>
<keyword evidence="11 20" id="KW-0808">Transferase</keyword>
<evidence type="ECO:0000256" key="6">
    <source>
        <dbReference type="ARBA" id="ARBA00005159"/>
    </source>
</evidence>
<dbReference type="PIRSF" id="PIRSF006135">
    <property type="entry name" value="CobU"/>
    <property type="match status" value="1"/>
</dbReference>
<dbReference type="Pfam" id="PF02283">
    <property type="entry name" value="CobU"/>
    <property type="match status" value="1"/>
</dbReference>
<evidence type="ECO:0000256" key="18">
    <source>
        <dbReference type="PIRSR" id="PIRSR006135-1"/>
    </source>
</evidence>
<evidence type="ECO:0000256" key="16">
    <source>
        <dbReference type="ARBA" id="ARBA00029570"/>
    </source>
</evidence>
<keyword evidence="20" id="KW-0548">Nucleotidyltransferase</keyword>
<dbReference type="InterPro" id="IPR027417">
    <property type="entry name" value="P-loop_NTPase"/>
</dbReference>
<evidence type="ECO:0000256" key="14">
    <source>
        <dbReference type="ARBA" id="ARBA00022840"/>
    </source>
</evidence>
<keyword evidence="21" id="KW-1185">Reference proteome</keyword>
<dbReference type="CDD" id="cd00544">
    <property type="entry name" value="CobU"/>
    <property type="match status" value="1"/>
</dbReference>
<comment type="catalytic activity">
    <reaction evidence="3">
        <text>adenosylcob(III)inamide + GTP = adenosylcob(III)inamide phosphate + GDP + H(+)</text>
        <dbReference type="Rhea" id="RHEA:15765"/>
        <dbReference type="ChEBI" id="CHEBI:2480"/>
        <dbReference type="ChEBI" id="CHEBI:15378"/>
        <dbReference type="ChEBI" id="CHEBI:37565"/>
        <dbReference type="ChEBI" id="CHEBI:58189"/>
        <dbReference type="ChEBI" id="CHEBI:58502"/>
        <dbReference type="EC" id="2.7.1.156"/>
    </reaction>
</comment>
<comment type="pathway">
    <text evidence="5">Cofactor biosynthesis; adenosylcobalamin biosynthesis; adenosylcobalamin from cob(II)yrinate a,c-diamide: step 6/7.</text>
</comment>